<dbReference type="SUPFAM" id="SSF81321">
    <property type="entry name" value="Family A G protein-coupled receptor-like"/>
    <property type="match status" value="1"/>
</dbReference>
<keyword evidence="3 5" id="KW-1133">Transmembrane helix</keyword>
<dbReference type="Pfam" id="PF00001">
    <property type="entry name" value="7tm_1"/>
    <property type="match status" value="1"/>
</dbReference>
<feature type="transmembrane region" description="Helical" evidence="5">
    <location>
        <begin position="26"/>
        <end position="53"/>
    </location>
</feature>
<dbReference type="AlphaFoldDB" id="A0A820ZJU8"/>
<dbReference type="CDD" id="cd00637">
    <property type="entry name" value="7tm_classA_rhodopsin-like"/>
    <property type="match status" value="1"/>
</dbReference>
<comment type="caution">
    <text evidence="7">The sequence shown here is derived from an EMBL/GenBank/DDBJ whole genome shotgun (WGS) entry which is preliminary data.</text>
</comment>
<name>A0A820ZJU8_9BILA</name>
<sequence>MPSLISFLIIFYYFIRLRKRLLFDRINHHVILCILISDFLLIVTALPFALHYLSLGYVQTKKVCLFWIFWSYSLGAASLFLTVYTSIERYLLVFHKQCIVNHQLLLHYIPLGFAVSYAFGIYMYLVLLFPCTPSYQYDLMTFVCGGPCYMNAFVQSMYDTIVDTMLPPCVSLIFNILFIVRVIRLKRKVTPSILISNTLKKSRRMTLQLFAIRLMALIDWMPWVVIILVQDFYDPSFGEQFINNVIYYVPYFTCSASPFLALIGLPEIREEFKKIMYRPTIARHTIGTTINNDKHEQ</sequence>
<evidence type="ECO:0000256" key="4">
    <source>
        <dbReference type="ARBA" id="ARBA00023136"/>
    </source>
</evidence>
<reference evidence="7" key="1">
    <citation type="submission" date="2021-02" db="EMBL/GenBank/DDBJ databases">
        <authorList>
            <person name="Nowell W R."/>
        </authorList>
    </citation>
    <scope>NUCLEOTIDE SEQUENCE</scope>
</reference>
<dbReference type="PROSITE" id="PS50262">
    <property type="entry name" value="G_PROTEIN_RECEP_F1_2"/>
    <property type="match status" value="1"/>
</dbReference>
<evidence type="ECO:0000256" key="5">
    <source>
        <dbReference type="SAM" id="Phobius"/>
    </source>
</evidence>
<evidence type="ECO:0000256" key="3">
    <source>
        <dbReference type="ARBA" id="ARBA00022989"/>
    </source>
</evidence>
<dbReference type="Gene3D" id="1.20.1070.10">
    <property type="entry name" value="Rhodopsin 7-helix transmembrane proteins"/>
    <property type="match status" value="1"/>
</dbReference>
<dbReference type="EMBL" id="CAJOBO010006585">
    <property type="protein sequence ID" value="CAF4563328.1"/>
    <property type="molecule type" value="Genomic_DNA"/>
</dbReference>
<keyword evidence="4 5" id="KW-0472">Membrane</keyword>
<organism evidence="7 8">
    <name type="scientific">Rotaria socialis</name>
    <dbReference type="NCBI Taxonomy" id="392032"/>
    <lineage>
        <taxon>Eukaryota</taxon>
        <taxon>Metazoa</taxon>
        <taxon>Spiralia</taxon>
        <taxon>Gnathifera</taxon>
        <taxon>Rotifera</taxon>
        <taxon>Eurotatoria</taxon>
        <taxon>Bdelloidea</taxon>
        <taxon>Philodinida</taxon>
        <taxon>Philodinidae</taxon>
        <taxon>Rotaria</taxon>
    </lineage>
</organism>
<feature type="transmembrane region" description="Helical" evidence="5">
    <location>
        <begin position="105"/>
        <end position="129"/>
    </location>
</feature>
<feature type="transmembrane region" description="Helical" evidence="5">
    <location>
        <begin position="65"/>
        <end position="84"/>
    </location>
</feature>
<feature type="domain" description="G-protein coupled receptors family 1 profile" evidence="6">
    <location>
        <begin position="6"/>
        <end position="261"/>
    </location>
</feature>
<accession>A0A820ZJU8</accession>
<feature type="transmembrane region" description="Helical" evidence="5">
    <location>
        <begin position="210"/>
        <end position="233"/>
    </location>
</feature>
<evidence type="ECO:0000313" key="7">
    <source>
        <dbReference type="EMBL" id="CAF4563328.1"/>
    </source>
</evidence>
<proteinExistence type="predicted"/>
<dbReference type="GO" id="GO:0004930">
    <property type="term" value="F:G protein-coupled receptor activity"/>
    <property type="evidence" value="ECO:0007669"/>
    <property type="project" value="InterPro"/>
</dbReference>
<gene>
    <name evidence="7" type="ORF">HFQ381_LOCUS31587</name>
</gene>
<feature type="transmembrane region" description="Helical" evidence="5">
    <location>
        <begin position="165"/>
        <end position="183"/>
    </location>
</feature>
<evidence type="ECO:0000256" key="1">
    <source>
        <dbReference type="ARBA" id="ARBA00004370"/>
    </source>
</evidence>
<evidence type="ECO:0000259" key="6">
    <source>
        <dbReference type="PROSITE" id="PS50262"/>
    </source>
</evidence>
<feature type="transmembrane region" description="Helical" evidence="5">
    <location>
        <begin position="245"/>
        <end position="265"/>
    </location>
</feature>
<evidence type="ECO:0000256" key="2">
    <source>
        <dbReference type="ARBA" id="ARBA00022692"/>
    </source>
</evidence>
<dbReference type="Proteomes" id="UP000663851">
    <property type="component" value="Unassembled WGS sequence"/>
</dbReference>
<protein>
    <recommendedName>
        <fullName evidence="6">G-protein coupled receptors family 1 profile domain-containing protein</fullName>
    </recommendedName>
</protein>
<evidence type="ECO:0000313" key="8">
    <source>
        <dbReference type="Proteomes" id="UP000663851"/>
    </source>
</evidence>
<dbReference type="PRINTS" id="PR00237">
    <property type="entry name" value="GPCRRHODOPSN"/>
</dbReference>
<comment type="subcellular location">
    <subcellularLocation>
        <location evidence="1">Membrane</location>
    </subcellularLocation>
</comment>
<dbReference type="InterPro" id="IPR017452">
    <property type="entry name" value="GPCR_Rhodpsn_7TM"/>
</dbReference>
<dbReference type="GO" id="GO:0016020">
    <property type="term" value="C:membrane"/>
    <property type="evidence" value="ECO:0007669"/>
    <property type="project" value="UniProtKB-SubCell"/>
</dbReference>
<dbReference type="InterPro" id="IPR000276">
    <property type="entry name" value="GPCR_Rhodpsn"/>
</dbReference>
<keyword evidence="2 5" id="KW-0812">Transmembrane</keyword>